<evidence type="ECO:0000256" key="5">
    <source>
        <dbReference type="ARBA" id="ARBA00022801"/>
    </source>
</evidence>
<evidence type="ECO:0000313" key="12">
    <source>
        <dbReference type="EMBL" id="WWC71246.1"/>
    </source>
</evidence>
<reference evidence="12" key="2">
    <citation type="submission" date="2024-02" db="EMBL/GenBank/DDBJ databases">
        <title>Comparative genomics of Cryptococcus and Kwoniella reveals pathogenesis evolution and contrasting modes of karyotype evolution via chromosome fusion or intercentromeric recombination.</title>
        <authorList>
            <person name="Coelho M.A."/>
            <person name="David-Palma M."/>
            <person name="Shea T."/>
            <person name="Bowers K."/>
            <person name="McGinley-Smith S."/>
            <person name="Mohammad A.W."/>
            <person name="Gnirke A."/>
            <person name="Yurkov A.M."/>
            <person name="Nowrousian M."/>
            <person name="Sun S."/>
            <person name="Cuomo C.A."/>
            <person name="Heitman J."/>
        </authorList>
    </citation>
    <scope>NUCLEOTIDE SEQUENCE</scope>
    <source>
        <strain evidence="12">CBS 10737</strain>
    </source>
</reference>
<dbReference type="RefSeq" id="XP_070059180.1">
    <property type="nucleotide sequence ID" value="XM_070203079.1"/>
</dbReference>
<dbReference type="AlphaFoldDB" id="A0AAJ8L8G2"/>
<evidence type="ECO:0000256" key="8">
    <source>
        <dbReference type="ARBA" id="ARBA00023295"/>
    </source>
</evidence>
<dbReference type="Gene3D" id="3.20.20.300">
    <property type="entry name" value="Glycoside hydrolase, family 3, N-terminal domain"/>
    <property type="match status" value="1"/>
</dbReference>
<dbReference type="GeneID" id="30172261"/>
<evidence type="ECO:0000256" key="4">
    <source>
        <dbReference type="ARBA" id="ARBA00012744"/>
    </source>
</evidence>
<evidence type="ECO:0000313" key="13">
    <source>
        <dbReference type="Proteomes" id="UP000094020"/>
    </source>
</evidence>
<name>A0AAJ8L8G2_9TREE</name>
<dbReference type="GO" id="GO:0008422">
    <property type="term" value="F:beta-glucosidase activity"/>
    <property type="evidence" value="ECO:0007669"/>
    <property type="project" value="UniProtKB-EC"/>
</dbReference>
<dbReference type="GO" id="GO:0009251">
    <property type="term" value="P:glucan catabolic process"/>
    <property type="evidence" value="ECO:0007669"/>
    <property type="project" value="TreeGrafter"/>
</dbReference>
<keyword evidence="13" id="KW-1185">Reference proteome</keyword>
<dbReference type="EC" id="3.2.1.21" evidence="4"/>
<accession>A0AAJ8L8G2</accession>
<dbReference type="InterPro" id="IPR026891">
    <property type="entry name" value="Fn3-like"/>
</dbReference>
<dbReference type="PANTHER" id="PTHR42715">
    <property type="entry name" value="BETA-GLUCOSIDASE"/>
    <property type="match status" value="1"/>
</dbReference>
<dbReference type="InterPro" id="IPR036962">
    <property type="entry name" value="Glyco_hydro_3_N_sf"/>
</dbReference>
<evidence type="ECO:0000256" key="1">
    <source>
        <dbReference type="ARBA" id="ARBA00000448"/>
    </source>
</evidence>
<dbReference type="InterPro" id="IPR036881">
    <property type="entry name" value="Glyco_hydro_3_C_sf"/>
</dbReference>
<organism evidence="12 13">
    <name type="scientific">Kwoniella pini CBS 10737</name>
    <dbReference type="NCBI Taxonomy" id="1296096"/>
    <lineage>
        <taxon>Eukaryota</taxon>
        <taxon>Fungi</taxon>
        <taxon>Dikarya</taxon>
        <taxon>Basidiomycota</taxon>
        <taxon>Agaricomycotina</taxon>
        <taxon>Tremellomycetes</taxon>
        <taxon>Tremellales</taxon>
        <taxon>Cryptococcaceae</taxon>
        <taxon>Kwoniella</taxon>
    </lineage>
</organism>
<dbReference type="Gene3D" id="2.60.40.10">
    <property type="entry name" value="Immunoglobulins"/>
    <property type="match status" value="1"/>
</dbReference>
<evidence type="ECO:0000256" key="10">
    <source>
        <dbReference type="SAM" id="MobiDB-lite"/>
    </source>
</evidence>
<evidence type="ECO:0000256" key="6">
    <source>
        <dbReference type="ARBA" id="ARBA00023001"/>
    </source>
</evidence>
<evidence type="ECO:0000256" key="7">
    <source>
        <dbReference type="ARBA" id="ARBA00023277"/>
    </source>
</evidence>
<dbReference type="PANTHER" id="PTHR42715:SF2">
    <property type="entry name" value="BETA-GLUCOSIDASE F-RELATED"/>
    <property type="match status" value="1"/>
</dbReference>
<feature type="region of interest" description="Disordered" evidence="10">
    <location>
        <begin position="1"/>
        <end position="21"/>
    </location>
</feature>
<keyword evidence="6" id="KW-0136">Cellulose degradation</keyword>
<dbReference type="Pfam" id="PF14310">
    <property type="entry name" value="Fn3-like"/>
    <property type="match status" value="1"/>
</dbReference>
<dbReference type="SMART" id="SM01217">
    <property type="entry name" value="Fn3_like"/>
    <property type="match status" value="1"/>
</dbReference>
<dbReference type="InterPro" id="IPR013783">
    <property type="entry name" value="Ig-like_fold"/>
</dbReference>
<feature type="domain" description="Fibronectin type III-like" evidence="11">
    <location>
        <begin position="216"/>
        <end position="284"/>
    </location>
</feature>
<keyword evidence="8" id="KW-0326">Glycosidase</keyword>
<comment type="similarity">
    <text evidence="3">Belongs to the glycosyl hydrolase 3 family.</text>
</comment>
<dbReference type="InterPro" id="IPR050288">
    <property type="entry name" value="Cellulose_deg_GH3"/>
</dbReference>
<evidence type="ECO:0000256" key="2">
    <source>
        <dbReference type="ARBA" id="ARBA00004987"/>
    </source>
</evidence>
<comment type="pathway">
    <text evidence="2">Glycan metabolism; cellulose degradation.</text>
</comment>
<evidence type="ECO:0000259" key="11">
    <source>
        <dbReference type="SMART" id="SM01217"/>
    </source>
</evidence>
<keyword evidence="7" id="KW-0119">Carbohydrate metabolism</keyword>
<reference evidence="12" key="1">
    <citation type="submission" date="2013-07" db="EMBL/GenBank/DDBJ databases">
        <authorList>
            <consortium name="The Broad Institute Genome Sequencing Platform"/>
            <person name="Cuomo C."/>
            <person name="Litvintseva A."/>
            <person name="Chen Y."/>
            <person name="Heitman J."/>
            <person name="Sun S."/>
            <person name="Springer D."/>
            <person name="Dromer F."/>
            <person name="Young S.K."/>
            <person name="Zeng Q."/>
            <person name="Gargeya S."/>
            <person name="Fitzgerald M."/>
            <person name="Abouelleil A."/>
            <person name="Alvarado L."/>
            <person name="Berlin A.M."/>
            <person name="Chapman S.B."/>
            <person name="Dewar J."/>
            <person name="Goldberg J."/>
            <person name="Griggs A."/>
            <person name="Gujja S."/>
            <person name="Hansen M."/>
            <person name="Howarth C."/>
            <person name="Imamovic A."/>
            <person name="Larimer J."/>
            <person name="McCowan C."/>
            <person name="Murphy C."/>
            <person name="Pearson M."/>
            <person name="Priest M."/>
            <person name="Roberts A."/>
            <person name="Saif S."/>
            <person name="Shea T."/>
            <person name="Sykes S."/>
            <person name="Wortman J."/>
            <person name="Nusbaum C."/>
            <person name="Birren B."/>
        </authorList>
    </citation>
    <scope>NUCLEOTIDE SEQUENCE</scope>
    <source>
        <strain evidence="12">CBS 10737</strain>
    </source>
</reference>
<comment type="catalytic activity">
    <reaction evidence="1">
        <text>Hydrolysis of terminal, non-reducing beta-D-glucosyl residues with release of beta-D-glucose.</text>
        <dbReference type="EC" id="3.2.1.21"/>
    </reaction>
</comment>
<dbReference type="Proteomes" id="UP000094020">
    <property type="component" value="Chromosome 7"/>
</dbReference>
<gene>
    <name evidence="12" type="ORF">I206_105199</name>
</gene>
<keyword evidence="9" id="KW-0624">Polysaccharide degradation</keyword>
<proteinExistence type="inferred from homology"/>
<dbReference type="GO" id="GO:0005576">
    <property type="term" value="C:extracellular region"/>
    <property type="evidence" value="ECO:0007669"/>
    <property type="project" value="UniProtKB-SubCell"/>
</dbReference>
<dbReference type="Gene3D" id="3.40.50.1700">
    <property type="entry name" value="Glycoside hydrolase family 3 C-terminal domain"/>
    <property type="match status" value="1"/>
</dbReference>
<dbReference type="EMBL" id="CP144525">
    <property type="protein sequence ID" value="WWC71246.1"/>
    <property type="molecule type" value="Genomic_DNA"/>
</dbReference>
<sequence length="292" mass="32654">MTQKEKLSITQQNNNHPRVGEIDRLGNTGLTVLCGRSRRSHNEDPCSWKRLGADSWDRNLLFRRAVGSGKEARSKGINVQFGPDSDLMGSSYVIPLYQIALLDALNLQARERNFQISEYPALPDLTIQTLNKSFVDVDYNEGLCIEYRWFDKNKIEPAFEFGFDSSYTTFNYSNLSVHPSTTILTKTVAAASDEVFDRLAIITVDVCNSGKVGGIEIPLLYIGSPADGSPLKVLCGFDIIGLDVGAKKNVEFQLSRRDLSFLDTYNESWSSPEGEYKVYVGASNRDIERLVL</sequence>
<keyword evidence="5" id="KW-0378">Hydrolase</keyword>
<dbReference type="KEGG" id="kpin:30172261"/>
<protein>
    <recommendedName>
        <fullName evidence="4">beta-glucosidase</fullName>
        <ecNumber evidence="4">3.2.1.21</ecNumber>
    </recommendedName>
</protein>
<evidence type="ECO:0000256" key="9">
    <source>
        <dbReference type="ARBA" id="ARBA00023326"/>
    </source>
</evidence>
<evidence type="ECO:0000256" key="3">
    <source>
        <dbReference type="ARBA" id="ARBA00005336"/>
    </source>
</evidence>